<dbReference type="GO" id="GO:1990281">
    <property type="term" value="C:efflux pump complex"/>
    <property type="evidence" value="ECO:0007669"/>
    <property type="project" value="TreeGrafter"/>
</dbReference>
<comment type="similarity">
    <text evidence="2">Belongs to the outer membrane factor (OMF) (TC 1.B.17) family.</text>
</comment>
<evidence type="ECO:0000256" key="5">
    <source>
        <dbReference type="ARBA" id="ARBA00022692"/>
    </source>
</evidence>
<feature type="chain" id="PRO_5008571208" evidence="8">
    <location>
        <begin position="26"/>
        <end position="422"/>
    </location>
</feature>
<keyword evidence="7" id="KW-0998">Cell outer membrane</keyword>
<evidence type="ECO:0000256" key="7">
    <source>
        <dbReference type="ARBA" id="ARBA00023237"/>
    </source>
</evidence>
<dbReference type="Gene3D" id="1.20.1600.10">
    <property type="entry name" value="Outer membrane efflux proteins (OEP)"/>
    <property type="match status" value="1"/>
</dbReference>
<evidence type="ECO:0000256" key="2">
    <source>
        <dbReference type="ARBA" id="ARBA00007613"/>
    </source>
</evidence>
<feature type="signal peptide" evidence="8">
    <location>
        <begin position="1"/>
        <end position="25"/>
    </location>
</feature>
<evidence type="ECO:0000256" key="8">
    <source>
        <dbReference type="SAM" id="SignalP"/>
    </source>
</evidence>
<evidence type="ECO:0000256" key="1">
    <source>
        <dbReference type="ARBA" id="ARBA00004442"/>
    </source>
</evidence>
<keyword evidence="4" id="KW-1134">Transmembrane beta strand</keyword>
<dbReference type="InterPro" id="IPR003423">
    <property type="entry name" value="OMP_efflux"/>
</dbReference>
<dbReference type="Proteomes" id="UP000218899">
    <property type="component" value="Chromosome"/>
</dbReference>
<dbReference type="Pfam" id="PF02321">
    <property type="entry name" value="OEP"/>
    <property type="match status" value="2"/>
</dbReference>
<dbReference type="KEGG" id="sva:SVA_2243"/>
<dbReference type="GO" id="GO:0015288">
    <property type="term" value="F:porin activity"/>
    <property type="evidence" value="ECO:0007669"/>
    <property type="project" value="TreeGrafter"/>
</dbReference>
<dbReference type="RefSeq" id="WP_096461270.1">
    <property type="nucleotide sequence ID" value="NZ_AP014936.1"/>
</dbReference>
<dbReference type="SUPFAM" id="SSF56954">
    <property type="entry name" value="Outer membrane efflux proteins (OEP)"/>
    <property type="match status" value="1"/>
</dbReference>
<proteinExistence type="inferred from homology"/>
<name>A0A1B4V5I5_9GAMM</name>
<evidence type="ECO:0000313" key="10">
    <source>
        <dbReference type="Proteomes" id="UP000218899"/>
    </source>
</evidence>
<evidence type="ECO:0000256" key="6">
    <source>
        <dbReference type="ARBA" id="ARBA00023136"/>
    </source>
</evidence>
<protein>
    <submittedName>
        <fullName evidence="9">Outer membrane efflux protein</fullName>
    </submittedName>
</protein>
<organism evidence="9 10">
    <name type="scientific">Sulfurifustis variabilis</name>
    <dbReference type="NCBI Taxonomy" id="1675686"/>
    <lineage>
        <taxon>Bacteria</taxon>
        <taxon>Pseudomonadati</taxon>
        <taxon>Pseudomonadota</taxon>
        <taxon>Gammaproteobacteria</taxon>
        <taxon>Acidiferrobacterales</taxon>
        <taxon>Acidiferrobacteraceae</taxon>
        <taxon>Sulfurifustis</taxon>
    </lineage>
</organism>
<evidence type="ECO:0000256" key="3">
    <source>
        <dbReference type="ARBA" id="ARBA00022448"/>
    </source>
</evidence>
<accession>A0A1B4V5I5</accession>
<keyword evidence="6" id="KW-0472">Membrane</keyword>
<keyword evidence="10" id="KW-1185">Reference proteome</keyword>
<comment type="subcellular location">
    <subcellularLocation>
        <location evidence="1">Cell outer membrane</location>
    </subcellularLocation>
</comment>
<gene>
    <name evidence="9" type="ORF">SVA_2243</name>
</gene>
<dbReference type="GO" id="GO:0009279">
    <property type="term" value="C:cell outer membrane"/>
    <property type="evidence" value="ECO:0007669"/>
    <property type="project" value="UniProtKB-SubCell"/>
</dbReference>
<evidence type="ECO:0000256" key="4">
    <source>
        <dbReference type="ARBA" id="ARBA00022452"/>
    </source>
</evidence>
<dbReference type="EMBL" id="AP014936">
    <property type="protein sequence ID" value="BAU48793.1"/>
    <property type="molecule type" value="Genomic_DNA"/>
</dbReference>
<evidence type="ECO:0000313" key="9">
    <source>
        <dbReference type="EMBL" id="BAU48793.1"/>
    </source>
</evidence>
<sequence>MFAAKARLVIPVALALAGVPAAASAEPVTWERAVQEAARTNPDLRAARSTLDSSRYQTRAARGGYFPQVSGGVGYTDVSRDSGAFTTSESGYTTALSVTQNLFSGFQDQGLVEQAQANFAATRARLDGIRAQVSRDLKAAFAGMQYAQQNVGLSRDIVRRREENLRLVELRFEGGRENRGAYLVTRAAVSEARYELLQAEQAVYSARAELARVLGRSPAEDLEVVGNVPIEAPGRAPDFSRLAQQVPGFREAEAQQNFALAGAKISRSNLLPSLDLQGTVARDGEDWAPQDDRRQISLNLSIPIYSGGRNYYDVQSAAANVEAAASTRDSTEAQVLVQLRQMHAAYVESVQKLQVDRESLDAAAVRAEITRARYDNGLVSFEEWDRVENDLIQRQRSYVLSQRQRIVAEANWELAQGRGAIP</sequence>
<dbReference type="InterPro" id="IPR051906">
    <property type="entry name" value="TolC-like"/>
</dbReference>
<reference evidence="9 10" key="1">
    <citation type="submission" date="2015-08" db="EMBL/GenBank/DDBJ databases">
        <title>Complete genome sequence of Sulfurifustis variabilis.</title>
        <authorList>
            <person name="Miura A."/>
            <person name="Kojima H."/>
            <person name="Fukui M."/>
        </authorList>
    </citation>
    <scope>NUCLEOTIDE SEQUENCE [LARGE SCALE GENOMIC DNA]</scope>
    <source>
        <strain evidence="10">skN76</strain>
    </source>
</reference>
<dbReference type="PANTHER" id="PTHR30026">
    <property type="entry name" value="OUTER MEMBRANE PROTEIN TOLC"/>
    <property type="match status" value="1"/>
</dbReference>
<dbReference type="PANTHER" id="PTHR30026:SF20">
    <property type="entry name" value="OUTER MEMBRANE PROTEIN TOLC"/>
    <property type="match status" value="1"/>
</dbReference>
<dbReference type="GO" id="GO:0015562">
    <property type="term" value="F:efflux transmembrane transporter activity"/>
    <property type="evidence" value="ECO:0007669"/>
    <property type="project" value="InterPro"/>
</dbReference>
<dbReference type="OrthoDB" id="9814637at2"/>
<keyword evidence="3" id="KW-0813">Transport</keyword>
<dbReference type="AlphaFoldDB" id="A0A1B4V5I5"/>
<keyword evidence="8" id="KW-0732">Signal</keyword>
<keyword evidence="5" id="KW-0812">Transmembrane</keyword>